<dbReference type="EMBL" id="CP002826">
    <property type="protein sequence ID" value="AEI07213.1"/>
    <property type="molecule type" value="Genomic_DNA"/>
</dbReference>
<dbReference type="RefSeq" id="WP_013913240.1">
    <property type="nucleotide sequence ID" value="NC_011386.1"/>
</dbReference>
<keyword evidence="4" id="KW-0249">Electron transport</keyword>
<keyword evidence="10" id="KW-1185">Reference proteome</keyword>
<name>F8BSH0_AFIC5</name>
<evidence type="ECO:0000259" key="8">
    <source>
        <dbReference type="PROSITE" id="PS51007"/>
    </source>
</evidence>
<evidence type="ECO:0000256" key="4">
    <source>
        <dbReference type="ARBA" id="ARBA00022982"/>
    </source>
</evidence>
<dbReference type="Proteomes" id="UP000007730">
    <property type="component" value="Chromosome"/>
</dbReference>
<dbReference type="InterPro" id="IPR036909">
    <property type="entry name" value="Cyt_c-like_dom_sf"/>
</dbReference>
<evidence type="ECO:0000256" key="7">
    <source>
        <dbReference type="SAM" id="SignalP"/>
    </source>
</evidence>
<feature type="domain" description="Cytochrome c" evidence="8">
    <location>
        <begin position="17"/>
        <end position="124"/>
    </location>
</feature>
<dbReference type="KEGG" id="ocg:OCA5_c25180"/>
<organism evidence="9 10">
    <name type="scientific">Afipia carboxidovorans (strain ATCC 49405 / DSM 1227 / KCTC 32145 / OM5)</name>
    <name type="common">Oligotropha carboxidovorans</name>
    <dbReference type="NCBI Taxonomy" id="504832"/>
    <lineage>
        <taxon>Bacteria</taxon>
        <taxon>Pseudomonadati</taxon>
        <taxon>Pseudomonadota</taxon>
        <taxon>Alphaproteobacteria</taxon>
        <taxon>Hyphomicrobiales</taxon>
        <taxon>Nitrobacteraceae</taxon>
        <taxon>Afipia</taxon>
    </lineage>
</organism>
<dbReference type="GO" id="GO:0046872">
    <property type="term" value="F:metal ion binding"/>
    <property type="evidence" value="ECO:0007669"/>
    <property type="project" value="UniProtKB-KW"/>
</dbReference>
<gene>
    <name evidence="9" type="ordered locus">OCA5_c25180</name>
</gene>
<dbReference type="PATRIC" id="fig|504832.7.peg.2657"/>
<dbReference type="PANTHER" id="PTHR37823">
    <property type="entry name" value="CYTOCHROME C-553-LIKE"/>
    <property type="match status" value="1"/>
</dbReference>
<accession>F8BSH0</accession>
<evidence type="ECO:0000256" key="1">
    <source>
        <dbReference type="ARBA" id="ARBA00022448"/>
    </source>
</evidence>
<keyword evidence="5 6" id="KW-0408">Iron</keyword>
<protein>
    <submittedName>
        <fullName evidence="9">Cytochrome c, class I</fullName>
    </submittedName>
</protein>
<dbReference type="PANTHER" id="PTHR37823:SF1">
    <property type="entry name" value="CYTOCHROME C-553-LIKE"/>
    <property type="match status" value="1"/>
</dbReference>
<keyword evidence="1" id="KW-0813">Transport</keyword>
<dbReference type="STRING" id="504832.OCA5_c25180"/>
<keyword evidence="3 6" id="KW-0479">Metal-binding</keyword>
<feature type="signal peptide" evidence="7">
    <location>
        <begin position="1"/>
        <end position="22"/>
    </location>
</feature>
<sequence length="226" mass="24165">MKNKLPLATAVITAALLSTAHAADKLDASCASCHALTKPTDTSIERIINRKGPDLWYAGSKFNADWLTAWLQDPKPIRPAGYPYFKVIKEGPEHDVPDASKITAHPKLAKAAAESATAALMALKTPDLVPAGAFKGDAAGARMGALAFTKLRGCITCHQGEDGKGGFSGPELTNAGARLQPDFIAAYTADPQRFDPHIWMPTLTLKDQDIQRLTAYLSVQGRGDKK</sequence>
<evidence type="ECO:0000256" key="2">
    <source>
        <dbReference type="ARBA" id="ARBA00022617"/>
    </source>
</evidence>
<evidence type="ECO:0000256" key="3">
    <source>
        <dbReference type="ARBA" id="ARBA00022723"/>
    </source>
</evidence>
<dbReference type="AlphaFoldDB" id="F8BSH0"/>
<feature type="chain" id="PRO_5003368229" evidence="7">
    <location>
        <begin position="23"/>
        <end position="226"/>
    </location>
</feature>
<proteinExistence type="predicted"/>
<dbReference type="PROSITE" id="PS51007">
    <property type="entry name" value="CYTC"/>
    <property type="match status" value="2"/>
</dbReference>
<reference evidence="9 10" key="1">
    <citation type="journal article" date="2011" name="J. Bacteriol.">
        <title>Complete genome sequences of the chemolithoautotrophic Oligotropha carboxidovorans strains OM4 and OM5.</title>
        <authorList>
            <person name="Volland S."/>
            <person name="Rachinger M."/>
            <person name="Strittmatter A."/>
            <person name="Daniel R."/>
            <person name="Gottschalk G."/>
            <person name="Meyer O."/>
        </authorList>
    </citation>
    <scope>NUCLEOTIDE SEQUENCE [LARGE SCALE GENOMIC DNA]</scope>
    <source>
        <strain evidence="10">ATCC 49405 / DSM 1227 / KCTC 32145 / OM5</strain>
    </source>
</reference>
<dbReference type="GO" id="GO:0020037">
    <property type="term" value="F:heme binding"/>
    <property type="evidence" value="ECO:0007669"/>
    <property type="project" value="InterPro"/>
</dbReference>
<evidence type="ECO:0000256" key="5">
    <source>
        <dbReference type="ARBA" id="ARBA00023004"/>
    </source>
</evidence>
<evidence type="ECO:0000313" key="10">
    <source>
        <dbReference type="Proteomes" id="UP000007730"/>
    </source>
</evidence>
<dbReference type="OrthoDB" id="9811281at2"/>
<dbReference type="InterPro" id="IPR051811">
    <property type="entry name" value="Cytochrome_c550/c551-like"/>
</dbReference>
<dbReference type="GO" id="GO:0009055">
    <property type="term" value="F:electron transfer activity"/>
    <property type="evidence" value="ECO:0007669"/>
    <property type="project" value="InterPro"/>
</dbReference>
<dbReference type="HOGENOM" id="CLU_1160005_0_0_5"/>
<dbReference type="eggNOG" id="COG2010">
    <property type="taxonomic scope" value="Bacteria"/>
</dbReference>
<dbReference type="InterPro" id="IPR009056">
    <property type="entry name" value="Cyt_c-like_dom"/>
</dbReference>
<keyword evidence="2 6" id="KW-0349">Heme</keyword>
<dbReference type="SUPFAM" id="SSF46626">
    <property type="entry name" value="Cytochrome c"/>
    <property type="match status" value="2"/>
</dbReference>
<feature type="domain" description="Cytochrome c" evidence="8">
    <location>
        <begin position="139"/>
        <end position="221"/>
    </location>
</feature>
<evidence type="ECO:0000313" key="9">
    <source>
        <dbReference type="EMBL" id="AEI07213.1"/>
    </source>
</evidence>
<evidence type="ECO:0000256" key="6">
    <source>
        <dbReference type="PROSITE-ProRule" id="PRU00433"/>
    </source>
</evidence>
<dbReference type="Pfam" id="PF00034">
    <property type="entry name" value="Cytochrom_C"/>
    <property type="match status" value="1"/>
</dbReference>
<keyword evidence="7" id="KW-0732">Signal</keyword>
<dbReference type="Gene3D" id="1.10.760.10">
    <property type="entry name" value="Cytochrome c-like domain"/>
    <property type="match status" value="2"/>
</dbReference>